<dbReference type="Proteomes" id="UP000006426">
    <property type="component" value="Plasmid pmppla107"/>
</dbReference>
<dbReference type="InterPro" id="IPR002035">
    <property type="entry name" value="VWF_A"/>
</dbReference>
<dbReference type="PROSITE" id="PS50234">
    <property type="entry name" value="VWFA"/>
    <property type="match status" value="1"/>
</dbReference>
<feature type="domain" description="VWFA" evidence="1">
    <location>
        <begin position="47"/>
        <end position="222"/>
    </location>
</feature>
<accession>A0AAD0VAF7</accession>
<proteinExistence type="predicted"/>
<dbReference type="AlphaFoldDB" id="A0AAD0VAF7"/>
<organism evidence="2 3">
    <name type="scientific">Pseudomonas amygdali pv. lachrymans str. M301315</name>
    <dbReference type="NCBI Taxonomy" id="629260"/>
    <lineage>
        <taxon>Bacteria</taxon>
        <taxon>Pseudomonadati</taxon>
        <taxon>Pseudomonadota</taxon>
        <taxon>Gammaproteobacteria</taxon>
        <taxon>Pseudomonadales</taxon>
        <taxon>Pseudomonadaceae</taxon>
        <taxon>Pseudomonas</taxon>
        <taxon>Pseudomonas amygdali</taxon>
    </lineage>
</organism>
<protein>
    <submittedName>
        <fullName evidence="2">VWA domain-containing protein</fullName>
    </submittedName>
</protein>
<reference evidence="2 3" key="1">
    <citation type="journal article" date="2011" name="PLoS Pathog.">
        <title>Dynamic evolution of pathogenicity revealed by sequencing and comparative genomics of 19 Pseudomonas syringae isolates.</title>
        <authorList>
            <person name="Baltrus D.A."/>
            <person name="Nishimura M.T."/>
            <person name="Romanchuk A."/>
            <person name="Chang J.H."/>
            <person name="Mukhtar M.S."/>
            <person name="Cherkis K."/>
            <person name="Roach J."/>
            <person name="Grant S.R."/>
            <person name="Jones C.D."/>
            <person name="Dangl J.L."/>
        </authorList>
    </citation>
    <scope>NUCLEOTIDE SEQUENCE [LARGE SCALE GENOMIC DNA]</scope>
    <source>
        <strain evidence="2 3">M301315</strain>
    </source>
</reference>
<dbReference type="EMBL" id="CP031226">
    <property type="protein sequence ID" value="AXH60174.1"/>
    <property type="molecule type" value="Genomic_DNA"/>
</dbReference>
<evidence type="ECO:0000259" key="1">
    <source>
        <dbReference type="PROSITE" id="PS50234"/>
    </source>
</evidence>
<name>A0AAD0VAF7_PSEAV</name>
<gene>
    <name evidence="2" type="ORF">PLA107_033855</name>
</gene>
<dbReference type="InterPro" id="IPR036465">
    <property type="entry name" value="vWFA_dom_sf"/>
</dbReference>
<dbReference type="SUPFAM" id="SSF53300">
    <property type="entry name" value="vWA-like"/>
    <property type="match status" value="1"/>
</dbReference>
<dbReference type="Gene3D" id="3.40.50.410">
    <property type="entry name" value="von Willebrand factor, type A domain"/>
    <property type="match status" value="1"/>
</dbReference>
<sequence>MARPAAHFSPKNNKKKIMIDISKKISLAKLTAKTHIQVAGLNLNSAQVVVVLDASKSMHAQYKDGRIQSLLERLTGLAMALDKDQSFELYLFGSEVAKLPALDGESVAGYVDREIIGKYRINQSTNYAPAIARIHSDYFGSKDPVLVIFITDGDATDKKQTEKVITQVCTQNYYFQFCGVGGERFAFLEKLDTLKNRPIDNTGFFAAQALEGLTDEEFFSSLLEEYSSWFRDYVS</sequence>
<evidence type="ECO:0000313" key="3">
    <source>
        <dbReference type="Proteomes" id="UP000006426"/>
    </source>
</evidence>
<dbReference type="Pfam" id="PF10138">
    <property type="entry name" value="vWA-TerF-like"/>
    <property type="match status" value="1"/>
</dbReference>
<dbReference type="InterPro" id="IPR019303">
    <property type="entry name" value="vWA_TerF_C"/>
</dbReference>
<dbReference type="SMART" id="SM00327">
    <property type="entry name" value="VWA"/>
    <property type="match status" value="1"/>
</dbReference>
<dbReference type="CDD" id="cd00198">
    <property type="entry name" value="vWFA"/>
    <property type="match status" value="1"/>
</dbReference>
<evidence type="ECO:0000313" key="2">
    <source>
        <dbReference type="EMBL" id="AXH60174.1"/>
    </source>
</evidence>
<keyword evidence="2" id="KW-0614">Plasmid</keyword>
<geneLocation type="plasmid" evidence="3">
    <name>pmppla107</name>
</geneLocation>